<dbReference type="InterPro" id="IPR036641">
    <property type="entry name" value="HPT_dom_sf"/>
</dbReference>
<dbReference type="Proteomes" id="UP000320231">
    <property type="component" value="Chromosome"/>
</dbReference>
<proteinExistence type="predicted"/>
<accession>A0A455UIN7</accession>
<dbReference type="AlphaFoldDB" id="A0A455UIN7"/>
<name>A0A455UIN7_9GAMM</name>
<organism evidence="1 2">
    <name type="scientific">Vreelandella sulfidaeris</name>
    <dbReference type="NCBI Taxonomy" id="115553"/>
    <lineage>
        <taxon>Bacteria</taxon>
        <taxon>Pseudomonadati</taxon>
        <taxon>Pseudomonadota</taxon>
        <taxon>Gammaproteobacteria</taxon>
        <taxon>Oceanospirillales</taxon>
        <taxon>Halomonadaceae</taxon>
        <taxon>Vreelandella</taxon>
    </lineage>
</organism>
<evidence type="ECO:0000313" key="2">
    <source>
        <dbReference type="Proteomes" id="UP000320231"/>
    </source>
</evidence>
<sequence length="68" mass="7904">MMSKPAPSLHDKLTQLRERFIEQLSSRLVQIAEQWQQSCSSPEEQTRLAPELHRFFHSLKGTGEIARL</sequence>
<evidence type="ECO:0008006" key="3">
    <source>
        <dbReference type="Google" id="ProtNLM"/>
    </source>
</evidence>
<gene>
    <name evidence="1" type="ORF">HSBAA_58370</name>
</gene>
<evidence type="ECO:0000313" key="1">
    <source>
        <dbReference type="EMBL" id="BBI64531.1"/>
    </source>
</evidence>
<dbReference type="SUPFAM" id="SSF47226">
    <property type="entry name" value="Histidine-containing phosphotransfer domain, HPT domain"/>
    <property type="match status" value="1"/>
</dbReference>
<dbReference type="Gene3D" id="1.20.120.160">
    <property type="entry name" value="HPT domain"/>
    <property type="match status" value="1"/>
</dbReference>
<protein>
    <recommendedName>
        <fullName evidence="3">HPt domain-containing protein</fullName>
    </recommendedName>
</protein>
<dbReference type="GO" id="GO:0000160">
    <property type="term" value="P:phosphorelay signal transduction system"/>
    <property type="evidence" value="ECO:0007669"/>
    <property type="project" value="InterPro"/>
</dbReference>
<reference evidence="1 2" key="1">
    <citation type="journal article" date="2019" name="Microbiol. Resour. Announc.">
        <title>Complete Genome Sequence of Halomonas sulfidaeris Strain Esulfide1 Isolated from a Metal Sulfide Rock at a Depth of 2,200 Meters, Obtained Using Nanopore Sequencing.</title>
        <authorList>
            <person name="Saito M."/>
            <person name="Nishigata A."/>
            <person name="Galipon J."/>
            <person name="Arakawa K."/>
        </authorList>
    </citation>
    <scope>NUCLEOTIDE SEQUENCE [LARGE SCALE GENOMIC DNA]</scope>
    <source>
        <strain evidence="1 2">ATCC BAA-803</strain>
    </source>
</reference>
<dbReference type="KEGG" id="hsr:HSBAA_58370"/>
<dbReference type="EMBL" id="AP019514">
    <property type="protein sequence ID" value="BBI64531.1"/>
    <property type="molecule type" value="Genomic_DNA"/>
</dbReference>